<dbReference type="Gene3D" id="3.40.50.1390">
    <property type="entry name" value="Resolvase, N-terminal catalytic domain"/>
    <property type="match status" value="1"/>
</dbReference>
<accession>A0ABT6HYK4</accession>
<dbReference type="EMBL" id="JARWBG010000064">
    <property type="protein sequence ID" value="MDH2393348.1"/>
    <property type="molecule type" value="Genomic_DNA"/>
</dbReference>
<comment type="caution">
    <text evidence="3">The sequence shown here is derived from an EMBL/GenBank/DDBJ whole genome shotgun (WGS) entry which is preliminary data.</text>
</comment>
<gene>
    <name evidence="3" type="ORF">QCN29_32210</name>
</gene>
<proteinExistence type="predicted"/>
<evidence type="ECO:0000256" key="1">
    <source>
        <dbReference type="SAM" id="MobiDB-lite"/>
    </source>
</evidence>
<dbReference type="InterPro" id="IPR038109">
    <property type="entry name" value="DNA_bind_recomb_sf"/>
</dbReference>
<evidence type="ECO:0000259" key="2">
    <source>
        <dbReference type="PROSITE" id="PS51737"/>
    </source>
</evidence>
<dbReference type="PANTHER" id="PTHR30461:SF23">
    <property type="entry name" value="DNA RECOMBINASE-RELATED"/>
    <property type="match status" value="1"/>
</dbReference>
<dbReference type="PANTHER" id="PTHR30461">
    <property type="entry name" value="DNA-INVERTASE FROM LAMBDOID PROPHAGE"/>
    <property type="match status" value="1"/>
</dbReference>
<dbReference type="SUPFAM" id="SSF53041">
    <property type="entry name" value="Resolvase-like"/>
    <property type="match status" value="1"/>
</dbReference>
<dbReference type="PROSITE" id="PS51737">
    <property type="entry name" value="RECOMBINASE_DNA_BIND"/>
    <property type="match status" value="1"/>
</dbReference>
<evidence type="ECO:0000313" key="3">
    <source>
        <dbReference type="EMBL" id="MDH2393348.1"/>
    </source>
</evidence>
<protein>
    <submittedName>
        <fullName evidence="3">Recombinase family protein</fullName>
    </submittedName>
</protein>
<dbReference type="InterPro" id="IPR036162">
    <property type="entry name" value="Resolvase-like_N_sf"/>
</dbReference>
<dbReference type="InterPro" id="IPR050639">
    <property type="entry name" value="SSR_resolvase"/>
</dbReference>
<feature type="region of interest" description="Disordered" evidence="1">
    <location>
        <begin position="1"/>
        <end position="22"/>
    </location>
</feature>
<organism evidence="3 4">
    <name type="scientific">Streptomyces chengmaiensis</name>
    <dbReference type="NCBI Taxonomy" id="3040919"/>
    <lineage>
        <taxon>Bacteria</taxon>
        <taxon>Bacillati</taxon>
        <taxon>Actinomycetota</taxon>
        <taxon>Actinomycetes</taxon>
        <taxon>Kitasatosporales</taxon>
        <taxon>Streptomycetaceae</taxon>
        <taxon>Streptomyces</taxon>
    </lineage>
</organism>
<dbReference type="InterPro" id="IPR006119">
    <property type="entry name" value="Resolv_N"/>
</dbReference>
<sequence length="616" mass="68312">MGFPDRRDARVTGDPGTQGGGCPMTSAALLERATETALTAGTVADRPLRAVIYARVSSDPHNRGKSVADQVTECKRECAHRGWQLVEIFDGDNDRSASRYATKERKDYARLVEFLRAGKADVLMTWESSRAQRDLEAYLKLREIAEGNGVQWCYKGRLYDLSRTDDRFTTGLDALLDERESGITRDRVLRGKKSSAAKGRPNGRMLYGYAREYDPRTGEFVKSVIREDQAAVVHEAVRRLAAGEALGPLSREFNRRGLRTNTGGAWRNDNLRAMAINPGYIGKRVRHGVVIGDAEWPAIHTAPEERQAYYTCVRRLTDPARTTWRPGGLRHLSSGIPDCGVCGGKLYASHWSKKKTGQSEGRMGYECRGTDTHPGHCVAVTKDILDRHLSALVIERLSRPDAAELLAEDDQQAEHIAALLAEAAAKRATLDETADKVAKGEMTVTMAARIEAQLLPEVEALERQAEEASTAPVLRGLIRSDAADIWPTLPLTQQREVIKALMDVTVLPRLTAKDPEFQAAKQKRTELGKRLRAMRLGHGSRGMRACQLAELTGWPVYKVTNAESARGLITADEVRLWCRLCDTESEADELAALVPADTVKRLRSGARIRITWKHDL</sequence>
<dbReference type="Pfam" id="PF07508">
    <property type="entry name" value="Recombinase"/>
    <property type="match status" value="1"/>
</dbReference>
<reference evidence="3 4" key="1">
    <citation type="submission" date="2023-04" db="EMBL/GenBank/DDBJ databases">
        <title>Streptomyces chengmaiensis sp. nov. isolated from the stem of mangrove plant in Hainan.</title>
        <authorList>
            <person name="Huang X."/>
            <person name="Zhou S."/>
            <person name="Chu X."/>
            <person name="Xie Y."/>
            <person name="Lin Y."/>
        </authorList>
    </citation>
    <scope>NUCLEOTIDE SEQUENCE [LARGE SCALE GENOMIC DNA]</scope>
    <source>
        <strain evidence="3 4">HNM0663</strain>
    </source>
</reference>
<dbReference type="Proteomes" id="UP001223144">
    <property type="component" value="Unassembled WGS sequence"/>
</dbReference>
<keyword evidence="4" id="KW-1185">Reference proteome</keyword>
<dbReference type="InterPro" id="IPR011109">
    <property type="entry name" value="DNA_bind_recombinase_dom"/>
</dbReference>
<dbReference type="SMART" id="SM00857">
    <property type="entry name" value="Resolvase"/>
    <property type="match status" value="1"/>
</dbReference>
<dbReference type="RefSeq" id="WP_279932591.1">
    <property type="nucleotide sequence ID" value="NZ_JARWBG010000064.1"/>
</dbReference>
<feature type="domain" description="Recombinase" evidence="2">
    <location>
        <begin position="206"/>
        <end position="322"/>
    </location>
</feature>
<dbReference type="Pfam" id="PF00239">
    <property type="entry name" value="Resolvase"/>
    <property type="match status" value="1"/>
</dbReference>
<dbReference type="Gene3D" id="3.90.1750.20">
    <property type="entry name" value="Putative Large Serine Recombinase, Chain B, Domain 2"/>
    <property type="match status" value="1"/>
</dbReference>
<dbReference type="CDD" id="cd00338">
    <property type="entry name" value="Ser_Recombinase"/>
    <property type="match status" value="1"/>
</dbReference>
<feature type="compositionally biased region" description="Basic and acidic residues" evidence="1">
    <location>
        <begin position="1"/>
        <end position="11"/>
    </location>
</feature>
<evidence type="ECO:0000313" key="4">
    <source>
        <dbReference type="Proteomes" id="UP001223144"/>
    </source>
</evidence>
<name>A0ABT6HYK4_9ACTN</name>